<sequence>MPRSIVASALGPLLLLANPIVGMTGWWTWSEYALTPHFAFQDPGSGDLVHTACNSNGTAVFPTDKMHKFPIKAKPKAATPLAVVGWYDDELETTVASVFFQARDGSLVNADLTCDWETGDYELQEGGEYKVSEDAGAPSIHEDTGLAIVELGESGGNRVFYHDEDGKVNVLAYDDDTDWVYLGPVSQLQPEGKTLGAARMSGTNMSVIFPYDGDNFAIAGFKEENKDKWRLSSLPLGFKSPAPTNKTATSKYAFDWSKDVPFILPEIDMTTVNLALASNEESLTNIFYIGTDSKLHQITNGEDGWEIAEDQGEKKWPKAGDKSARLALVAAPESTDVWIFYRKGKDVMELHLDDYGTWADAKKVATVNENAPTPSDDDSDDTEEDEKGSTGSSNKNHDGDGDTSESSSGLSTGAKAGIGVGVSLGALAAAGAIFMVIRRRRRSSNTNTQQDPNSPDQTHQEGYRAVSSDKPAELPIDQGPHELPTNEPEYELLGDTEQRQPESRRSERGQDGGVQDNRTQDDRPQDDRARDNRDGGANV</sequence>
<accession>A0A430M9W9</accession>
<evidence type="ECO:0000313" key="8">
    <source>
        <dbReference type="EMBL" id="RTE84770.1"/>
    </source>
</evidence>
<evidence type="ECO:0000256" key="4">
    <source>
        <dbReference type="ARBA" id="ARBA00023136"/>
    </source>
</evidence>
<dbReference type="AlphaFoldDB" id="A0A430M9W9"/>
<reference evidence="8 9" key="1">
    <citation type="submission" date="2017-06" db="EMBL/GenBank/DDBJ databases">
        <title>Comparative genomic analysis of Ambrosia Fusariam Clade fungi.</title>
        <authorList>
            <person name="Stajich J.E."/>
            <person name="Carrillo J."/>
            <person name="Kijimoto T."/>
            <person name="Eskalen A."/>
            <person name="O'Donnell K."/>
            <person name="Kasson M."/>
        </authorList>
    </citation>
    <scope>NUCLEOTIDE SEQUENCE [LARGE SCALE GENOMIC DNA]</scope>
    <source>
        <strain evidence="8 9">UCR1854</strain>
    </source>
</reference>
<protein>
    <recommendedName>
        <fullName evidence="10">Fucose-specific lectin</fullName>
    </recommendedName>
</protein>
<keyword evidence="7" id="KW-0732">Signal</keyword>
<dbReference type="SUPFAM" id="SSF89372">
    <property type="entry name" value="Fucose-specific lectin"/>
    <property type="match status" value="1"/>
</dbReference>
<feature type="signal peptide" evidence="7">
    <location>
        <begin position="1"/>
        <end position="17"/>
    </location>
</feature>
<evidence type="ECO:0000256" key="5">
    <source>
        <dbReference type="SAM" id="MobiDB-lite"/>
    </source>
</evidence>
<evidence type="ECO:0000256" key="2">
    <source>
        <dbReference type="ARBA" id="ARBA00022692"/>
    </source>
</evidence>
<dbReference type="Gene3D" id="2.120.10.70">
    <property type="entry name" value="Fucose-specific lectin"/>
    <property type="match status" value="2"/>
</dbReference>
<evidence type="ECO:0000313" key="9">
    <source>
        <dbReference type="Proteomes" id="UP000287124"/>
    </source>
</evidence>
<evidence type="ECO:0000256" key="7">
    <source>
        <dbReference type="SAM" id="SignalP"/>
    </source>
</evidence>
<proteinExistence type="predicted"/>
<dbReference type="InterPro" id="IPR051694">
    <property type="entry name" value="Immunoregulatory_rcpt-like"/>
</dbReference>
<feature type="region of interest" description="Disordered" evidence="5">
    <location>
        <begin position="368"/>
        <end position="410"/>
    </location>
</feature>
<feature type="chain" id="PRO_5019523838" description="Fucose-specific lectin" evidence="7">
    <location>
        <begin position="18"/>
        <end position="539"/>
    </location>
</feature>
<evidence type="ECO:0000256" key="6">
    <source>
        <dbReference type="SAM" id="Phobius"/>
    </source>
</evidence>
<evidence type="ECO:0008006" key="10">
    <source>
        <dbReference type="Google" id="ProtNLM"/>
    </source>
</evidence>
<gene>
    <name evidence="8" type="ORF">BHE90_000822</name>
</gene>
<feature type="compositionally biased region" description="Basic and acidic residues" evidence="5">
    <location>
        <begin position="518"/>
        <end position="539"/>
    </location>
</feature>
<dbReference type="PANTHER" id="PTHR15549">
    <property type="entry name" value="PAIRED IMMUNOGLOBULIN-LIKE TYPE 2 RECEPTOR"/>
    <property type="match status" value="1"/>
</dbReference>
<keyword evidence="2 6" id="KW-0812">Transmembrane</keyword>
<name>A0A430M9W9_9HYPO</name>
<comment type="caution">
    <text evidence="8">The sequence shown here is derived from an EMBL/GenBank/DDBJ whole genome shotgun (WGS) entry which is preliminary data.</text>
</comment>
<organism evidence="8 9">
    <name type="scientific">Fusarium euwallaceae</name>
    <dbReference type="NCBI Taxonomy" id="1147111"/>
    <lineage>
        <taxon>Eukaryota</taxon>
        <taxon>Fungi</taxon>
        <taxon>Dikarya</taxon>
        <taxon>Ascomycota</taxon>
        <taxon>Pezizomycotina</taxon>
        <taxon>Sordariomycetes</taxon>
        <taxon>Hypocreomycetidae</taxon>
        <taxon>Hypocreales</taxon>
        <taxon>Nectriaceae</taxon>
        <taxon>Fusarium</taxon>
        <taxon>Fusarium solani species complex</taxon>
    </lineage>
</organism>
<feature type="region of interest" description="Disordered" evidence="5">
    <location>
        <begin position="442"/>
        <end position="539"/>
    </location>
</feature>
<dbReference type="Proteomes" id="UP000287124">
    <property type="component" value="Unassembled WGS sequence"/>
</dbReference>
<comment type="subcellular location">
    <subcellularLocation>
        <location evidence="1">Membrane</location>
        <topology evidence="1">Single-pass membrane protein</topology>
    </subcellularLocation>
</comment>
<dbReference type="GO" id="GO:0071944">
    <property type="term" value="C:cell periphery"/>
    <property type="evidence" value="ECO:0007669"/>
    <property type="project" value="UniProtKB-ARBA"/>
</dbReference>
<keyword evidence="3 6" id="KW-1133">Transmembrane helix</keyword>
<feature type="compositionally biased region" description="Basic and acidic residues" evidence="5">
    <location>
        <begin position="496"/>
        <end position="510"/>
    </location>
</feature>
<dbReference type="GO" id="GO:0016020">
    <property type="term" value="C:membrane"/>
    <property type="evidence" value="ECO:0007669"/>
    <property type="project" value="UniProtKB-SubCell"/>
</dbReference>
<dbReference type="EMBL" id="MIKF01000005">
    <property type="protein sequence ID" value="RTE84770.1"/>
    <property type="molecule type" value="Genomic_DNA"/>
</dbReference>
<keyword evidence="4 6" id="KW-0472">Membrane</keyword>
<feature type="transmembrane region" description="Helical" evidence="6">
    <location>
        <begin position="416"/>
        <end position="437"/>
    </location>
</feature>
<keyword evidence="9" id="KW-1185">Reference proteome</keyword>
<evidence type="ECO:0000256" key="3">
    <source>
        <dbReference type="ARBA" id="ARBA00022989"/>
    </source>
</evidence>
<feature type="compositionally biased region" description="Acidic residues" evidence="5">
    <location>
        <begin position="375"/>
        <end position="386"/>
    </location>
</feature>
<evidence type="ECO:0000256" key="1">
    <source>
        <dbReference type="ARBA" id="ARBA00004167"/>
    </source>
</evidence>